<dbReference type="FunFam" id="2.40.50.1070:FF:000003">
    <property type="entry name" value="23S rRNA (Uracil-5-)-methyltransferase RumA"/>
    <property type="match status" value="1"/>
</dbReference>
<organism evidence="8 9">
    <name type="scientific">Ligilactobacillus acidipiscis</name>
    <dbReference type="NCBI Taxonomy" id="89059"/>
    <lineage>
        <taxon>Bacteria</taxon>
        <taxon>Bacillati</taxon>
        <taxon>Bacillota</taxon>
        <taxon>Bacilli</taxon>
        <taxon>Lactobacillales</taxon>
        <taxon>Lactobacillaceae</taxon>
        <taxon>Ligilactobacillus</taxon>
    </lineage>
</organism>
<keyword evidence="3 4" id="KW-0949">S-adenosyl-L-methionine</keyword>
<keyword evidence="2 4" id="KW-0808">Transferase</keyword>
<dbReference type="GO" id="GO:0070041">
    <property type="term" value="F:rRNA (uridine-C5-)-methyltransferase activity"/>
    <property type="evidence" value="ECO:0007669"/>
    <property type="project" value="TreeGrafter"/>
</dbReference>
<protein>
    <submittedName>
        <fullName evidence="8">tRNA (Uracil-5-)-methyltransferase</fullName>
    </submittedName>
</protein>
<feature type="binding site" evidence="4">
    <location>
        <position position="308"/>
    </location>
    <ligand>
        <name>S-adenosyl-L-methionine</name>
        <dbReference type="ChEBI" id="CHEBI:59789"/>
    </ligand>
</feature>
<accession>A0A0R2KCD3</accession>
<dbReference type="Gene3D" id="2.40.50.140">
    <property type="entry name" value="Nucleic acid-binding proteins"/>
    <property type="match status" value="1"/>
</dbReference>
<evidence type="ECO:0000313" key="9">
    <source>
        <dbReference type="Proteomes" id="UP000051491"/>
    </source>
</evidence>
<dbReference type="AlphaFoldDB" id="A0A0R2KCD3"/>
<evidence type="ECO:0000256" key="3">
    <source>
        <dbReference type="ARBA" id="ARBA00022691"/>
    </source>
</evidence>
<dbReference type="STRING" id="89059.LAC1533_1594"/>
<comment type="similarity">
    <text evidence="4">Belongs to the class I-like SAM-binding methyltransferase superfamily. RNA M5U methyltransferase family.</text>
</comment>
<evidence type="ECO:0000256" key="1">
    <source>
        <dbReference type="ARBA" id="ARBA00022603"/>
    </source>
</evidence>
<dbReference type="PANTHER" id="PTHR11061">
    <property type="entry name" value="RNA M5U METHYLTRANSFERASE"/>
    <property type="match status" value="1"/>
</dbReference>
<feature type="domain" description="TRAM" evidence="7">
    <location>
        <begin position="25"/>
        <end position="83"/>
    </location>
</feature>
<feature type="region of interest" description="Disordered" evidence="6">
    <location>
        <begin position="1"/>
        <end position="23"/>
    </location>
</feature>
<feature type="binding site" evidence="4">
    <location>
        <position position="358"/>
    </location>
    <ligand>
        <name>S-adenosyl-L-methionine</name>
        <dbReference type="ChEBI" id="CHEBI:59789"/>
    </ligand>
</feature>
<evidence type="ECO:0000259" key="7">
    <source>
        <dbReference type="PROSITE" id="PS50926"/>
    </source>
</evidence>
<evidence type="ECO:0000313" key="8">
    <source>
        <dbReference type="EMBL" id="KRN87123.1"/>
    </source>
</evidence>
<evidence type="ECO:0000256" key="5">
    <source>
        <dbReference type="PROSITE-ProRule" id="PRU10015"/>
    </source>
</evidence>
<dbReference type="InterPro" id="IPR030390">
    <property type="entry name" value="MeTrfase_TrmA_AS"/>
</dbReference>
<proteinExistence type="inferred from homology"/>
<comment type="caution">
    <text evidence="8">The sequence shown here is derived from an EMBL/GenBank/DDBJ whole genome shotgun (WGS) entry which is preliminary data.</text>
</comment>
<dbReference type="PANTHER" id="PTHR11061:SF45">
    <property type="match status" value="1"/>
</dbReference>
<dbReference type="NCBIfam" id="TIGR00479">
    <property type="entry name" value="rumA"/>
    <property type="match status" value="1"/>
</dbReference>
<dbReference type="InterPro" id="IPR002792">
    <property type="entry name" value="TRAM_dom"/>
</dbReference>
<dbReference type="GO" id="GO:0070475">
    <property type="term" value="P:rRNA base methylation"/>
    <property type="evidence" value="ECO:0007669"/>
    <property type="project" value="TreeGrafter"/>
</dbReference>
<feature type="binding site" evidence="4">
    <location>
        <position position="406"/>
    </location>
    <ligand>
        <name>S-adenosyl-L-methionine</name>
        <dbReference type="ChEBI" id="CHEBI:59789"/>
    </ligand>
</feature>
<feature type="binding site" evidence="4">
    <location>
        <position position="337"/>
    </location>
    <ligand>
        <name>S-adenosyl-L-methionine</name>
        <dbReference type="ChEBI" id="CHEBI:59789"/>
    </ligand>
</feature>
<dbReference type="InterPro" id="IPR012340">
    <property type="entry name" value="NA-bd_OB-fold"/>
</dbReference>
<dbReference type="Pfam" id="PF01938">
    <property type="entry name" value="TRAM"/>
    <property type="match status" value="1"/>
</dbReference>
<dbReference type="Proteomes" id="UP000051491">
    <property type="component" value="Unassembled WGS sequence"/>
</dbReference>
<evidence type="ECO:0000256" key="2">
    <source>
        <dbReference type="ARBA" id="ARBA00022679"/>
    </source>
</evidence>
<dbReference type="PROSITE" id="PS51687">
    <property type="entry name" value="SAM_MT_RNA_M5U"/>
    <property type="match status" value="1"/>
</dbReference>
<dbReference type="PATRIC" id="fig|89059.3.peg.2041"/>
<gene>
    <name evidence="8" type="ORF">IV43_GL001925</name>
</gene>
<name>A0A0R2KCD3_9LACO</name>
<keyword evidence="1 4" id="KW-0489">Methyltransferase</keyword>
<evidence type="ECO:0000256" key="6">
    <source>
        <dbReference type="SAM" id="MobiDB-lite"/>
    </source>
</evidence>
<dbReference type="SUPFAM" id="SSF53335">
    <property type="entry name" value="S-adenosyl-L-methionine-dependent methyltransferases"/>
    <property type="match status" value="1"/>
</dbReference>
<dbReference type="FunFam" id="3.40.50.150:FF:000009">
    <property type="entry name" value="23S rRNA (Uracil(1939)-C(5))-methyltransferase RlmD"/>
    <property type="match status" value="1"/>
</dbReference>
<evidence type="ECO:0000256" key="4">
    <source>
        <dbReference type="PROSITE-ProRule" id="PRU01024"/>
    </source>
</evidence>
<dbReference type="PROSITE" id="PS50926">
    <property type="entry name" value="TRAM"/>
    <property type="match status" value="1"/>
</dbReference>
<dbReference type="InterPro" id="IPR010280">
    <property type="entry name" value="U5_MeTrfase_fam"/>
</dbReference>
<dbReference type="CDD" id="cd02440">
    <property type="entry name" value="AdoMet_MTases"/>
    <property type="match status" value="1"/>
</dbReference>
<sequence>MKGKVMKNNQYTAQHNKKQHGSQRDSLLEKVILVTIKRLGINGEGIGYYKRKIIFIPGALPHEDVLARITLEKKKYLEGELVRVKKKSKDRVKPIDHYNVGGIELEHLAYPAQLKFKRDVIKQALKKYRPADFANYQIKAAIGMEEPYHYRNKLQFQVRAGEHGKIKAGLYRPDSHELVDLPTFSTQTDLSLKTVRLICKLLAKWKIQPYHERQDAGIVKTVVVRESFANHQLQVVLVSRTKKIPQINNLITDLVKQEPAVVSVMQNINPQKTSLVWGAKTVHLYGQDQLVERIGNVEYRLSARAFFQLNTLQTEKLYAKVKEALDLEAGELLVDAYCGVGTIGIFLAQEARGVYGMDVTPEAIVDALQNAQLAGLTNAHYEVGTAQDWFAKWTSQGIIPDALVVDPPRTGLDDKLIATILKYRPAKFVYVSCNPSTLAADLVLLTKAYTVEYIQPLDMFPQTARSEAVVKLKLKK</sequence>
<dbReference type="Gene3D" id="3.40.50.150">
    <property type="entry name" value="Vaccinia Virus protein VP39"/>
    <property type="match status" value="1"/>
</dbReference>
<dbReference type="Gene3D" id="2.40.50.1070">
    <property type="match status" value="1"/>
</dbReference>
<dbReference type="InterPro" id="IPR029063">
    <property type="entry name" value="SAM-dependent_MTases_sf"/>
</dbReference>
<reference evidence="8 9" key="1">
    <citation type="journal article" date="2015" name="Genome Announc.">
        <title>Expanding the biotechnology potential of lactobacilli through comparative genomics of 213 strains and associated genera.</title>
        <authorList>
            <person name="Sun Z."/>
            <person name="Harris H.M."/>
            <person name="McCann A."/>
            <person name="Guo C."/>
            <person name="Argimon S."/>
            <person name="Zhang W."/>
            <person name="Yang X."/>
            <person name="Jeffery I.B."/>
            <person name="Cooney J.C."/>
            <person name="Kagawa T.F."/>
            <person name="Liu W."/>
            <person name="Song Y."/>
            <person name="Salvetti E."/>
            <person name="Wrobel A."/>
            <person name="Rasinkangas P."/>
            <person name="Parkhill J."/>
            <person name="Rea M.C."/>
            <person name="O'Sullivan O."/>
            <person name="Ritari J."/>
            <person name="Douillard F.P."/>
            <person name="Paul Ross R."/>
            <person name="Yang R."/>
            <person name="Briner A.E."/>
            <person name="Felis G.E."/>
            <person name="de Vos W.M."/>
            <person name="Barrangou R."/>
            <person name="Klaenhammer T.R."/>
            <person name="Caufield P.W."/>
            <person name="Cui Y."/>
            <person name="Zhang H."/>
            <person name="O'Toole P.W."/>
        </authorList>
    </citation>
    <scope>NUCLEOTIDE SEQUENCE [LARGE SCALE GENOMIC DNA]</scope>
    <source>
        <strain evidence="8 9">DSM 15353</strain>
    </source>
</reference>
<dbReference type="PROSITE" id="PS01230">
    <property type="entry name" value="TRMA_1"/>
    <property type="match status" value="1"/>
</dbReference>
<dbReference type="SUPFAM" id="SSF50249">
    <property type="entry name" value="Nucleic acid-binding proteins"/>
    <property type="match status" value="1"/>
</dbReference>
<dbReference type="Pfam" id="PF05958">
    <property type="entry name" value="tRNA_U5-meth_tr"/>
    <property type="match status" value="1"/>
</dbReference>
<dbReference type="EMBL" id="JQBK01000007">
    <property type="protein sequence ID" value="KRN87123.1"/>
    <property type="molecule type" value="Genomic_DNA"/>
</dbReference>
<feature type="active site" description="Nucleophile" evidence="4">
    <location>
        <position position="433"/>
    </location>
</feature>
<feature type="active site" evidence="5">
    <location>
        <position position="433"/>
    </location>
</feature>